<dbReference type="AlphaFoldDB" id="A0A0A0K937"/>
<dbReference type="EMBL" id="CM002927">
    <property type="protein sequence ID" value="KGN45938.1"/>
    <property type="molecule type" value="Genomic_DNA"/>
</dbReference>
<evidence type="ECO:0000313" key="1">
    <source>
        <dbReference type="EMBL" id="KGN45938.1"/>
    </source>
</evidence>
<gene>
    <name evidence="1" type="ORF">Csa_6G025440</name>
</gene>
<sequence>MSGQPSPMPCWKYLSPDAEMRRQKFSYCRHALFVSISSIRSKSFSTPFLLRVENSSPDTLLLISFLTMLHMLGDPFPTLLCVYISSLAASRDP</sequence>
<protein>
    <submittedName>
        <fullName evidence="1">Uncharacterized protein</fullName>
    </submittedName>
</protein>
<reference evidence="1 2" key="3">
    <citation type="journal article" date="2010" name="BMC Genomics">
        <title>Transcriptome sequencing and comparative analysis of cucumber flowers with different sex types.</title>
        <authorList>
            <person name="Guo S."/>
            <person name="Zheng Y."/>
            <person name="Joung J.G."/>
            <person name="Liu S."/>
            <person name="Zhang Z."/>
            <person name="Crasta O.R."/>
            <person name="Sobral B.W."/>
            <person name="Xu Y."/>
            <person name="Huang S."/>
            <person name="Fei Z."/>
        </authorList>
    </citation>
    <scope>NUCLEOTIDE SEQUENCE [LARGE SCALE GENOMIC DNA]</scope>
    <source>
        <strain evidence="2">cv. 9930</strain>
    </source>
</reference>
<proteinExistence type="predicted"/>
<keyword evidence="2" id="KW-1185">Reference proteome</keyword>
<evidence type="ECO:0000313" key="2">
    <source>
        <dbReference type="Proteomes" id="UP000029981"/>
    </source>
</evidence>
<organism evidence="1 2">
    <name type="scientific">Cucumis sativus</name>
    <name type="common">Cucumber</name>
    <dbReference type="NCBI Taxonomy" id="3659"/>
    <lineage>
        <taxon>Eukaryota</taxon>
        <taxon>Viridiplantae</taxon>
        <taxon>Streptophyta</taxon>
        <taxon>Embryophyta</taxon>
        <taxon>Tracheophyta</taxon>
        <taxon>Spermatophyta</taxon>
        <taxon>Magnoliopsida</taxon>
        <taxon>eudicotyledons</taxon>
        <taxon>Gunneridae</taxon>
        <taxon>Pentapetalae</taxon>
        <taxon>rosids</taxon>
        <taxon>fabids</taxon>
        <taxon>Cucurbitales</taxon>
        <taxon>Cucurbitaceae</taxon>
        <taxon>Benincaseae</taxon>
        <taxon>Cucumis</taxon>
    </lineage>
</organism>
<accession>A0A0A0K937</accession>
<dbReference type="Proteomes" id="UP000029981">
    <property type="component" value="Chromosome 6"/>
</dbReference>
<reference evidence="1 2" key="2">
    <citation type="journal article" date="2009" name="PLoS ONE">
        <title>An integrated genetic and cytogenetic map of the cucumber genome.</title>
        <authorList>
            <person name="Ren Y."/>
            <person name="Zhang Z."/>
            <person name="Liu J."/>
            <person name="Staub J.E."/>
            <person name="Han Y."/>
            <person name="Cheng Z."/>
            <person name="Li X."/>
            <person name="Lu J."/>
            <person name="Miao H."/>
            <person name="Kang H."/>
            <person name="Xie B."/>
            <person name="Gu X."/>
            <person name="Wang X."/>
            <person name="Du Y."/>
            <person name="Jin W."/>
            <person name="Huang S."/>
        </authorList>
    </citation>
    <scope>NUCLEOTIDE SEQUENCE [LARGE SCALE GENOMIC DNA]</scope>
    <source>
        <strain evidence="2">cv. 9930</strain>
    </source>
</reference>
<reference evidence="1 2" key="1">
    <citation type="journal article" date="2009" name="Nat. Genet.">
        <title>The genome of the cucumber, Cucumis sativus L.</title>
        <authorList>
            <person name="Huang S."/>
            <person name="Li R."/>
            <person name="Zhang Z."/>
            <person name="Li L."/>
            <person name="Gu X."/>
            <person name="Fan W."/>
            <person name="Lucas W.J."/>
            <person name="Wang X."/>
            <person name="Xie B."/>
            <person name="Ni P."/>
            <person name="Ren Y."/>
            <person name="Zhu H."/>
            <person name="Li J."/>
            <person name="Lin K."/>
            <person name="Jin W."/>
            <person name="Fei Z."/>
            <person name="Li G."/>
            <person name="Staub J."/>
            <person name="Kilian A."/>
            <person name="van der Vossen E.A."/>
            <person name="Wu Y."/>
            <person name="Guo J."/>
            <person name="He J."/>
            <person name="Jia Z."/>
            <person name="Ren Y."/>
            <person name="Tian G."/>
            <person name="Lu Y."/>
            <person name="Ruan J."/>
            <person name="Qian W."/>
            <person name="Wang M."/>
            <person name="Huang Q."/>
            <person name="Li B."/>
            <person name="Xuan Z."/>
            <person name="Cao J."/>
            <person name="Asan"/>
            <person name="Wu Z."/>
            <person name="Zhang J."/>
            <person name="Cai Q."/>
            <person name="Bai Y."/>
            <person name="Zhao B."/>
            <person name="Han Y."/>
            <person name="Li Y."/>
            <person name="Li X."/>
            <person name="Wang S."/>
            <person name="Shi Q."/>
            <person name="Liu S."/>
            <person name="Cho W.K."/>
            <person name="Kim J.Y."/>
            <person name="Xu Y."/>
            <person name="Heller-Uszynska K."/>
            <person name="Miao H."/>
            <person name="Cheng Z."/>
            <person name="Zhang S."/>
            <person name="Wu J."/>
            <person name="Yang Y."/>
            <person name="Kang H."/>
            <person name="Li M."/>
            <person name="Liang H."/>
            <person name="Ren X."/>
            <person name="Shi Z."/>
            <person name="Wen M."/>
            <person name="Jian M."/>
            <person name="Yang H."/>
            <person name="Zhang G."/>
            <person name="Yang Z."/>
            <person name="Chen R."/>
            <person name="Liu S."/>
            <person name="Li J."/>
            <person name="Ma L."/>
            <person name="Liu H."/>
            <person name="Zhou Y."/>
            <person name="Zhao J."/>
            <person name="Fang X."/>
            <person name="Li G."/>
            <person name="Fang L."/>
            <person name="Li Y."/>
            <person name="Liu D."/>
            <person name="Zheng H."/>
            <person name="Zhang Y."/>
            <person name="Qin N."/>
            <person name="Li Z."/>
            <person name="Yang G."/>
            <person name="Yang S."/>
            <person name="Bolund L."/>
            <person name="Kristiansen K."/>
            <person name="Zheng H."/>
            <person name="Li S."/>
            <person name="Zhang X."/>
            <person name="Yang H."/>
            <person name="Wang J."/>
            <person name="Sun R."/>
            <person name="Zhang B."/>
            <person name="Jiang S."/>
            <person name="Wang J."/>
            <person name="Du Y."/>
            <person name="Li S."/>
        </authorList>
    </citation>
    <scope>NUCLEOTIDE SEQUENCE [LARGE SCALE GENOMIC DNA]</scope>
    <source>
        <strain evidence="2">cv. 9930</strain>
    </source>
</reference>
<reference evidence="1 2" key="4">
    <citation type="journal article" date="2011" name="BMC Genomics">
        <title>RNA-Seq improves annotation of protein-coding genes in the cucumber genome.</title>
        <authorList>
            <person name="Li Z."/>
            <person name="Zhang Z."/>
            <person name="Yan P."/>
            <person name="Huang S."/>
            <person name="Fei Z."/>
            <person name="Lin K."/>
        </authorList>
    </citation>
    <scope>NUCLEOTIDE SEQUENCE [LARGE SCALE GENOMIC DNA]</scope>
    <source>
        <strain evidence="2">cv. 9930</strain>
    </source>
</reference>
<name>A0A0A0K937_CUCSA</name>
<dbReference type="Gramene" id="KGN45938">
    <property type="protein sequence ID" value="KGN45938"/>
    <property type="gene ID" value="Csa_6G025440"/>
</dbReference>